<keyword evidence="12" id="KW-1185">Reference proteome</keyword>
<dbReference type="Gene3D" id="3.30.565.10">
    <property type="entry name" value="Histidine kinase-like ATPase, C-terminal domain"/>
    <property type="match status" value="1"/>
</dbReference>
<dbReference type="SUPFAM" id="SSF55874">
    <property type="entry name" value="ATPase domain of HSP90 chaperone/DNA topoisomerase II/histidine kinase"/>
    <property type="match status" value="1"/>
</dbReference>
<dbReference type="PANTHER" id="PTHR24421">
    <property type="entry name" value="NITRATE/NITRITE SENSOR PROTEIN NARX-RELATED"/>
    <property type="match status" value="1"/>
</dbReference>
<dbReference type="Pfam" id="PF07730">
    <property type="entry name" value="HisKA_3"/>
    <property type="match status" value="1"/>
</dbReference>
<accession>G8XFZ5</accession>
<dbReference type="KEGG" id="scy:SCATT_p04410"/>
<dbReference type="EMBL" id="CP003229">
    <property type="protein sequence ID" value="AEW98634.1"/>
    <property type="molecule type" value="Genomic_DNA"/>
</dbReference>
<dbReference type="Gene3D" id="1.20.5.1930">
    <property type="match status" value="1"/>
</dbReference>
<keyword evidence="5" id="KW-0547">Nucleotide-binding</keyword>
<evidence type="ECO:0000259" key="10">
    <source>
        <dbReference type="PROSITE" id="PS50109"/>
    </source>
</evidence>
<geneLocation type="plasmid" evidence="11 12">
    <name>pSCATT</name>
</geneLocation>
<evidence type="ECO:0000256" key="2">
    <source>
        <dbReference type="ARBA" id="ARBA00012438"/>
    </source>
</evidence>
<dbReference type="InterPro" id="IPR005467">
    <property type="entry name" value="His_kinase_dom"/>
</dbReference>
<keyword evidence="7" id="KW-0067">ATP-binding</keyword>
<dbReference type="PATRIC" id="fig|1003195.29.peg.6237"/>
<evidence type="ECO:0000256" key="9">
    <source>
        <dbReference type="SAM" id="Phobius"/>
    </source>
</evidence>
<reference evidence="12" key="1">
    <citation type="submission" date="2011-12" db="EMBL/GenBank/DDBJ databases">
        <title>Complete genome sequence of Streptomyces cattleya strain DSM 46488.</title>
        <authorList>
            <person name="Ou H.-Y."/>
            <person name="Li P."/>
            <person name="Zhao C."/>
            <person name="O'Hagan D."/>
            <person name="Deng Z."/>
        </authorList>
    </citation>
    <scope>NUCLEOTIDE SEQUENCE [LARGE SCALE GENOMIC DNA]</scope>
    <source>
        <strain evidence="12">ATCC 35852 / DSM 46488 / JCM 4925 / NBRC 14057 / NRRL 8057</strain>
        <plasmid evidence="12">Plasmid pSCATT</plasmid>
    </source>
</reference>
<dbReference type="Proteomes" id="UP000007842">
    <property type="component" value="Plasmid pSCATT"/>
</dbReference>
<keyword evidence="4" id="KW-0808">Transferase</keyword>
<dbReference type="InterPro" id="IPR011712">
    <property type="entry name" value="Sig_transdc_His_kin_sub3_dim/P"/>
</dbReference>
<dbReference type="InterPro" id="IPR003594">
    <property type="entry name" value="HATPase_dom"/>
</dbReference>
<keyword evidence="9" id="KW-0812">Transmembrane</keyword>
<dbReference type="HOGENOM" id="CLU_000445_20_1_11"/>
<name>G8XFZ5_STREN</name>
<evidence type="ECO:0000256" key="8">
    <source>
        <dbReference type="ARBA" id="ARBA00023012"/>
    </source>
</evidence>
<evidence type="ECO:0000256" key="4">
    <source>
        <dbReference type="ARBA" id="ARBA00022679"/>
    </source>
</evidence>
<dbReference type="InterPro" id="IPR050482">
    <property type="entry name" value="Sensor_HK_TwoCompSys"/>
</dbReference>
<dbReference type="Pfam" id="PF02518">
    <property type="entry name" value="HATPase_c"/>
    <property type="match status" value="1"/>
</dbReference>
<dbReference type="PROSITE" id="PS50109">
    <property type="entry name" value="HIS_KIN"/>
    <property type="match status" value="1"/>
</dbReference>
<feature type="transmembrane region" description="Helical" evidence="9">
    <location>
        <begin position="95"/>
        <end position="112"/>
    </location>
</feature>
<keyword evidence="9" id="KW-1133">Transmembrane helix</keyword>
<comment type="catalytic activity">
    <reaction evidence="1">
        <text>ATP + protein L-histidine = ADP + protein N-phospho-L-histidine.</text>
        <dbReference type="EC" id="2.7.13.3"/>
    </reaction>
</comment>
<evidence type="ECO:0000256" key="5">
    <source>
        <dbReference type="ARBA" id="ARBA00022741"/>
    </source>
</evidence>
<dbReference type="PANTHER" id="PTHR24421:SF10">
    <property type="entry name" value="NITRATE_NITRITE SENSOR PROTEIN NARQ"/>
    <property type="match status" value="1"/>
</dbReference>
<keyword evidence="9" id="KW-0472">Membrane</keyword>
<proteinExistence type="predicted"/>
<keyword evidence="8" id="KW-0902">Two-component regulatory system</keyword>
<evidence type="ECO:0000313" key="11">
    <source>
        <dbReference type="EMBL" id="AEW98634.1"/>
    </source>
</evidence>
<dbReference type="OrthoDB" id="227596at2"/>
<dbReference type="GO" id="GO:0046983">
    <property type="term" value="F:protein dimerization activity"/>
    <property type="evidence" value="ECO:0007669"/>
    <property type="project" value="InterPro"/>
</dbReference>
<dbReference type="CDD" id="cd16917">
    <property type="entry name" value="HATPase_UhpB-NarQ-NarX-like"/>
    <property type="match status" value="1"/>
</dbReference>
<feature type="domain" description="Histidine kinase" evidence="10">
    <location>
        <begin position="297"/>
        <end position="384"/>
    </location>
</feature>
<evidence type="ECO:0000313" key="12">
    <source>
        <dbReference type="Proteomes" id="UP000007842"/>
    </source>
</evidence>
<evidence type="ECO:0000256" key="3">
    <source>
        <dbReference type="ARBA" id="ARBA00022553"/>
    </source>
</evidence>
<gene>
    <name evidence="11" type="ordered locus">SCATT_p04410</name>
</gene>
<evidence type="ECO:0000256" key="6">
    <source>
        <dbReference type="ARBA" id="ARBA00022777"/>
    </source>
</evidence>
<dbReference type="GO" id="GO:0016020">
    <property type="term" value="C:membrane"/>
    <property type="evidence" value="ECO:0007669"/>
    <property type="project" value="InterPro"/>
</dbReference>
<keyword evidence="3" id="KW-0597">Phosphoprotein</keyword>
<dbReference type="AlphaFoldDB" id="G8XFZ5"/>
<feature type="transmembrane region" description="Helical" evidence="9">
    <location>
        <begin position="53"/>
        <end position="69"/>
    </location>
</feature>
<protein>
    <recommendedName>
        <fullName evidence="2">histidine kinase</fullName>
        <ecNumber evidence="2">2.7.13.3</ecNumber>
    </recommendedName>
</protein>
<sequence length="386" mass="41045">MAGDPALAVLIGVGGSLAGVLYRPAGWAPFDAWACGLTWLTALPLAVRRPAPAAVLVTSCAAYAAYLSLGYVPSLNWWAMVVALVNVAAWRPSRIAVPAAALTVATLLYSGVVGRLPLLLSCMQALLIAPVAYLIGRAGRRAAERNVRLRVLARQLAEEQQAREQRAVMDERVRIARELHDVVAHHMSVISVQAGLAEYIFDSAPETARTAVGSIGTASREALSDLRRLLTVLRDDRDERDAGRTDAGHADVPRAMPELRNVGELAERIGMTGVTVTVETLGRPRQLAPGLELCAYRVVQEALTNVVKHAGPARAEVVVHYRPEELRITVRDDGGRGHPVLSATGTGHGLINMRERARVCGGTLSAGARPGGGYEVVLTLPLSSGA</sequence>
<keyword evidence="11" id="KW-0614">Plasmid</keyword>
<evidence type="ECO:0000256" key="1">
    <source>
        <dbReference type="ARBA" id="ARBA00000085"/>
    </source>
</evidence>
<organism evidence="11 12">
    <name type="scientific">Streptantibioticus cattleyicolor (strain ATCC 35852 / DSM 46488 / JCM 4925 / NBRC 14057 / NRRL 8057)</name>
    <name type="common">Streptomyces cattleya</name>
    <dbReference type="NCBI Taxonomy" id="1003195"/>
    <lineage>
        <taxon>Bacteria</taxon>
        <taxon>Bacillati</taxon>
        <taxon>Actinomycetota</taxon>
        <taxon>Actinomycetes</taxon>
        <taxon>Kitasatosporales</taxon>
        <taxon>Streptomycetaceae</taxon>
        <taxon>Streptantibioticus</taxon>
    </lineage>
</organism>
<dbReference type="InterPro" id="IPR036890">
    <property type="entry name" value="HATPase_C_sf"/>
</dbReference>
<keyword evidence="6 11" id="KW-0418">Kinase</keyword>
<evidence type="ECO:0000256" key="7">
    <source>
        <dbReference type="ARBA" id="ARBA00022840"/>
    </source>
</evidence>
<dbReference type="GO" id="GO:0000155">
    <property type="term" value="F:phosphorelay sensor kinase activity"/>
    <property type="evidence" value="ECO:0007669"/>
    <property type="project" value="InterPro"/>
</dbReference>
<dbReference type="GO" id="GO:0005524">
    <property type="term" value="F:ATP binding"/>
    <property type="evidence" value="ECO:0007669"/>
    <property type="project" value="UniProtKB-KW"/>
</dbReference>
<dbReference type="EC" id="2.7.13.3" evidence="2"/>